<dbReference type="EMBL" id="UINC01097510">
    <property type="protein sequence ID" value="SVC55274.1"/>
    <property type="molecule type" value="Genomic_DNA"/>
</dbReference>
<evidence type="ECO:0000313" key="2">
    <source>
        <dbReference type="EMBL" id="SVC55274.1"/>
    </source>
</evidence>
<name>A0A382N271_9ZZZZ</name>
<dbReference type="InterPro" id="IPR029055">
    <property type="entry name" value="Ntn_hydrolases_N"/>
</dbReference>
<reference evidence="2" key="1">
    <citation type="submission" date="2018-05" db="EMBL/GenBank/DDBJ databases">
        <authorList>
            <person name="Lanie J.A."/>
            <person name="Ng W.-L."/>
            <person name="Kazmierczak K.M."/>
            <person name="Andrzejewski T.M."/>
            <person name="Davidsen T.M."/>
            <person name="Wayne K.J."/>
            <person name="Tettelin H."/>
            <person name="Glass J.I."/>
            <person name="Rusch D."/>
            <person name="Podicherti R."/>
            <person name="Tsui H.-C.T."/>
            <person name="Winkler M.E."/>
        </authorList>
    </citation>
    <scope>NUCLEOTIDE SEQUENCE</scope>
</reference>
<protein>
    <recommendedName>
        <fullName evidence="1">Glutamine amidotransferase type-2 domain-containing protein</fullName>
    </recommendedName>
</protein>
<organism evidence="2">
    <name type="scientific">marine metagenome</name>
    <dbReference type="NCBI Taxonomy" id="408172"/>
    <lineage>
        <taxon>unclassified sequences</taxon>
        <taxon>metagenomes</taxon>
        <taxon>ecological metagenomes</taxon>
    </lineage>
</organism>
<feature type="non-terminal residue" evidence="2">
    <location>
        <position position="169"/>
    </location>
</feature>
<dbReference type="InterPro" id="IPR017932">
    <property type="entry name" value="GATase_2_dom"/>
</dbReference>
<dbReference type="CDD" id="cd00712">
    <property type="entry name" value="AsnB"/>
    <property type="match status" value="1"/>
</dbReference>
<gene>
    <name evidence="2" type="ORF">METZ01_LOCUS308128</name>
</gene>
<dbReference type="Gene3D" id="3.60.20.10">
    <property type="entry name" value="Glutamine Phosphoribosylpyrophosphate, subunit 1, domain 1"/>
    <property type="match status" value="1"/>
</dbReference>
<proteinExistence type="predicted"/>
<sequence length="169" mass="19299">MCGIAGILNNNSKRSPESLNKGLQMMLNALEHRGPDDRGEVKIEPHNGPSLYLGHQRLSIIDPGQGGHQPMSNDKSTVWISTNSEIYNYKELQSDLVDRYNFKSNSDTEVLLRSYEAWGLDCLTKIRGMFAFSIWDAQNNRLILARDRIGIKPLYYYFNKDILLFASEI</sequence>
<dbReference type="SUPFAM" id="SSF56235">
    <property type="entry name" value="N-terminal nucleophile aminohydrolases (Ntn hydrolases)"/>
    <property type="match status" value="1"/>
</dbReference>
<feature type="domain" description="Glutamine amidotransferase type-2" evidence="1">
    <location>
        <begin position="2"/>
        <end position="169"/>
    </location>
</feature>
<dbReference type="Pfam" id="PF13537">
    <property type="entry name" value="GATase_7"/>
    <property type="match status" value="1"/>
</dbReference>
<accession>A0A382N271</accession>
<dbReference type="PANTHER" id="PTHR43284:SF1">
    <property type="entry name" value="ASPARAGINE SYNTHETASE"/>
    <property type="match status" value="1"/>
</dbReference>
<dbReference type="AlphaFoldDB" id="A0A382N271"/>
<dbReference type="InterPro" id="IPR033738">
    <property type="entry name" value="AsnB_N"/>
</dbReference>
<dbReference type="PROSITE" id="PS51278">
    <property type="entry name" value="GATASE_TYPE_2"/>
    <property type="match status" value="1"/>
</dbReference>
<evidence type="ECO:0000259" key="1">
    <source>
        <dbReference type="PROSITE" id="PS51278"/>
    </source>
</evidence>
<dbReference type="PANTHER" id="PTHR43284">
    <property type="entry name" value="ASPARAGINE SYNTHETASE (GLUTAMINE-HYDROLYZING)"/>
    <property type="match status" value="1"/>
</dbReference>
<dbReference type="InterPro" id="IPR051786">
    <property type="entry name" value="ASN_synthetase/amidase"/>
</dbReference>